<feature type="signal peptide" evidence="2">
    <location>
        <begin position="1"/>
        <end position="20"/>
    </location>
</feature>
<evidence type="ECO:0000256" key="2">
    <source>
        <dbReference type="SAM" id="SignalP"/>
    </source>
</evidence>
<keyword evidence="7" id="KW-1185">Reference proteome</keyword>
<dbReference type="AlphaFoldDB" id="A0A1B1BA96"/>
<feature type="region of interest" description="Disordered" evidence="1">
    <location>
        <begin position="25"/>
        <end position="85"/>
    </location>
</feature>
<dbReference type="InterPro" id="IPR025326">
    <property type="entry name" value="DUF4232"/>
</dbReference>
<feature type="chain" id="PRO_5039363046" description="DUF4232 domain-containing protein" evidence="2">
    <location>
        <begin position="21"/>
        <end position="234"/>
    </location>
</feature>
<dbReference type="Pfam" id="PF14016">
    <property type="entry name" value="DUF4232"/>
    <property type="match status" value="1"/>
</dbReference>
<name>A0A1B1BA96_9ACTN</name>
<reference evidence="4 6" key="1">
    <citation type="submission" date="2016-06" db="EMBL/GenBank/DDBJ databases">
        <title>Complete genome sequence of Streptomyces griseochromogenes ATCC 14511, the Blasticidin S producer.</title>
        <authorList>
            <person name="Wu L."/>
        </authorList>
    </citation>
    <scope>NUCLEOTIDE SEQUENCE [LARGE SCALE GENOMIC DNA]</scope>
    <source>
        <strain evidence="4 6">ATCC 14511</strain>
    </source>
</reference>
<dbReference type="STRING" id="68214.AVL59_44285"/>
<evidence type="ECO:0000313" key="7">
    <source>
        <dbReference type="Proteomes" id="UP001519309"/>
    </source>
</evidence>
<evidence type="ECO:0000313" key="6">
    <source>
        <dbReference type="Proteomes" id="UP000092659"/>
    </source>
</evidence>
<feature type="compositionally biased region" description="Low complexity" evidence="1">
    <location>
        <begin position="33"/>
        <end position="59"/>
    </location>
</feature>
<dbReference type="EMBL" id="CP016279">
    <property type="protein sequence ID" value="ANP55689.1"/>
    <property type="molecule type" value="Genomic_DNA"/>
</dbReference>
<feature type="compositionally biased region" description="Low complexity" evidence="1">
    <location>
        <begin position="66"/>
        <end position="76"/>
    </location>
</feature>
<dbReference type="Proteomes" id="UP000092659">
    <property type="component" value="Chromosome"/>
</dbReference>
<dbReference type="PROSITE" id="PS51257">
    <property type="entry name" value="PROKAR_LIPOPROTEIN"/>
    <property type="match status" value="1"/>
</dbReference>
<feature type="domain" description="DUF4232" evidence="3">
    <location>
        <begin position="91"/>
        <end position="231"/>
    </location>
</feature>
<evidence type="ECO:0000313" key="4">
    <source>
        <dbReference type="EMBL" id="ANP55689.1"/>
    </source>
</evidence>
<gene>
    <name evidence="4" type="ORF">AVL59_44285</name>
    <name evidence="5" type="ORF">J2Z21_005664</name>
</gene>
<dbReference type="Proteomes" id="UP001519309">
    <property type="component" value="Unassembled WGS sequence"/>
</dbReference>
<feature type="region of interest" description="Disordered" evidence="1">
    <location>
        <begin position="140"/>
        <end position="161"/>
    </location>
</feature>
<evidence type="ECO:0000259" key="3">
    <source>
        <dbReference type="Pfam" id="PF14016"/>
    </source>
</evidence>
<dbReference type="KEGG" id="sgs:AVL59_44285"/>
<sequence>MSVRARISAGAAVFALSALALTGCGNSDDDSSKGATDGTSASASATSGSDSGAPTSKETGSGGSATAGKSGAPATGGTNGGTNGGGVTSACTTKNTRINFVQAAQHASQQAPAQGSIEVVNTSKSTCTIVGAVTLTAKDDQGKADPVETDNSKSGTDAVDVKPGGTAKASVAYTDLNFEGSQSAREVCAVQASTVEIALPKDVGRTVKVTKDSGAQGTFNVCGKDVQVSAFKAS</sequence>
<protein>
    <recommendedName>
        <fullName evidence="3">DUF4232 domain-containing protein</fullName>
    </recommendedName>
</protein>
<dbReference type="RefSeq" id="WP_067315709.1">
    <property type="nucleotide sequence ID" value="NZ_CP016279.1"/>
</dbReference>
<accession>A0A1B1BA96</accession>
<dbReference type="OrthoDB" id="4243028at2"/>
<evidence type="ECO:0000313" key="5">
    <source>
        <dbReference type="EMBL" id="MBP2052677.1"/>
    </source>
</evidence>
<organism evidence="4 6">
    <name type="scientific">Streptomyces griseochromogenes</name>
    <dbReference type="NCBI Taxonomy" id="68214"/>
    <lineage>
        <taxon>Bacteria</taxon>
        <taxon>Bacillati</taxon>
        <taxon>Actinomycetota</taxon>
        <taxon>Actinomycetes</taxon>
        <taxon>Kitasatosporales</taxon>
        <taxon>Streptomycetaceae</taxon>
        <taxon>Streptomyces</taxon>
    </lineage>
</organism>
<proteinExistence type="predicted"/>
<evidence type="ECO:0000256" key="1">
    <source>
        <dbReference type="SAM" id="MobiDB-lite"/>
    </source>
</evidence>
<reference evidence="5 7" key="2">
    <citation type="submission" date="2021-03" db="EMBL/GenBank/DDBJ databases">
        <title>Genomic Encyclopedia of Type Strains, Phase IV (KMG-IV): sequencing the most valuable type-strain genomes for metagenomic binning, comparative biology and taxonomic classification.</title>
        <authorList>
            <person name="Goeker M."/>
        </authorList>
    </citation>
    <scope>NUCLEOTIDE SEQUENCE [LARGE SCALE GENOMIC DNA]</scope>
    <source>
        <strain evidence="5 7">DSM 40499</strain>
    </source>
</reference>
<keyword evidence="2" id="KW-0732">Signal</keyword>
<dbReference type="EMBL" id="JAGGLP010000012">
    <property type="protein sequence ID" value="MBP2052677.1"/>
    <property type="molecule type" value="Genomic_DNA"/>
</dbReference>